<evidence type="ECO:0000259" key="10">
    <source>
        <dbReference type="Pfam" id="PF00535"/>
    </source>
</evidence>
<dbReference type="Pfam" id="PF00535">
    <property type="entry name" value="Glycos_transf_2"/>
    <property type="match status" value="1"/>
</dbReference>
<keyword evidence="4" id="KW-0808">Transferase</keyword>
<keyword evidence="12" id="KW-1185">Reference proteome</keyword>
<dbReference type="RefSeq" id="WP_077848952.1">
    <property type="nucleotide sequence ID" value="NZ_LZZM01000201.1"/>
</dbReference>
<dbReference type="Proteomes" id="UP000190890">
    <property type="component" value="Unassembled WGS sequence"/>
</dbReference>
<evidence type="ECO:0000256" key="4">
    <source>
        <dbReference type="ARBA" id="ARBA00022679"/>
    </source>
</evidence>
<comment type="caution">
    <text evidence="11">The sequence shown here is derived from an EMBL/GenBank/DDBJ whole genome shotgun (WGS) entry which is preliminary data.</text>
</comment>
<dbReference type="EMBL" id="LZZM01000201">
    <property type="protein sequence ID" value="OOM74266.1"/>
    <property type="molecule type" value="Genomic_DNA"/>
</dbReference>
<dbReference type="PANTHER" id="PTHR48090">
    <property type="entry name" value="UNDECAPRENYL-PHOSPHATE 4-DEOXY-4-FORMAMIDO-L-ARABINOSE TRANSFERASE-RELATED"/>
    <property type="match status" value="1"/>
</dbReference>
<proteinExistence type="inferred from homology"/>
<sequence>MFDKVNYSIVVPLYNEELVIDESYRRLKKVMDYTKENYEIIFVNDGSKDKTRDKVELICKKDKNIKLINFSRNFGHQAAITAGMDLALGGAVVVIDADLQDPPEIILKMIEKWKEGYEVVYGKRIKREGETFFKKFTAKMFYRILKSITIIDIPVDTGDFRLIDRKVCDAMIALPERNRYVRGLVSWVGYKQTYVEFERQERLAGETKYSLKKMIRLAFDGITSFSYKPLVIAEYLGGISFFIGMILISFDIVKYILNKAQLINLETIISINLIMFGITLGCIGIMGEYIGRICDEIKGRPIYIIASTTNYNMADKKDELVSHIKLIK</sequence>
<dbReference type="SUPFAM" id="SSF53448">
    <property type="entry name" value="Nucleotide-diphospho-sugar transferases"/>
    <property type="match status" value="1"/>
</dbReference>
<evidence type="ECO:0000256" key="1">
    <source>
        <dbReference type="ARBA" id="ARBA00004651"/>
    </source>
</evidence>
<feature type="domain" description="Glycosyltransferase 2-like" evidence="10">
    <location>
        <begin position="8"/>
        <end position="169"/>
    </location>
</feature>
<dbReference type="GO" id="GO:0016757">
    <property type="term" value="F:glycosyltransferase activity"/>
    <property type="evidence" value="ECO:0007669"/>
    <property type="project" value="UniProtKB-KW"/>
</dbReference>
<evidence type="ECO:0000256" key="2">
    <source>
        <dbReference type="ARBA" id="ARBA00022475"/>
    </source>
</evidence>
<reference evidence="11 12" key="1">
    <citation type="submission" date="2016-05" db="EMBL/GenBank/DDBJ databases">
        <title>Microbial solvent formation.</title>
        <authorList>
            <person name="Poehlein A."/>
            <person name="Montoya Solano J.D."/>
            <person name="Flitsch S."/>
            <person name="Krabben P."/>
            <person name="Duerre P."/>
            <person name="Daniel R."/>
        </authorList>
    </citation>
    <scope>NUCLEOTIDE SEQUENCE [LARGE SCALE GENOMIC DNA]</scope>
    <source>
        <strain evidence="11 12">DSM 2619</strain>
    </source>
</reference>
<keyword evidence="2" id="KW-1003">Cell membrane</keyword>
<evidence type="ECO:0000256" key="3">
    <source>
        <dbReference type="ARBA" id="ARBA00022676"/>
    </source>
</evidence>
<feature type="transmembrane region" description="Helical" evidence="9">
    <location>
        <begin position="235"/>
        <end position="257"/>
    </location>
</feature>
<evidence type="ECO:0000256" key="5">
    <source>
        <dbReference type="ARBA" id="ARBA00022692"/>
    </source>
</evidence>
<dbReference type="InterPro" id="IPR050256">
    <property type="entry name" value="Glycosyltransferase_2"/>
</dbReference>
<organism evidence="11 12">
    <name type="scientific">Clostridium puniceum</name>
    <dbReference type="NCBI Taxonomy" id="29367"/>
    <lineage>
        <taxon>Bacteria</taxon>
        <taxon>Bacillati</taxon>
        <taxon>Bacillota</taxon>
        <taxon>Clostridia</taxon>
        <taxon>Eubacteriales</taxon>
        <taxon>Clostridiaceae</taxon>
        <taxon>Clostridium</taxon>
    </lineage>
</organism>
<dbReference type="OrthoDB" id="9807778at2"/>
<dbReference type="GO" id="GO:0005886">
    <property type="term" value="C:plasma membrane"/>
    <property type="evidence" value="ECO:0007669"/>
    <property type="project" value="UniProtKB-SubCell"/>
</dbReference>
<evidence type="ECO:0000256" key="7">
    <source>
        <dbReference type="ARBA" id="ARBA00023136"/>
    </source>
</evidence>
<dbReference type="InterPro" id="IPR029044">
    <property type="entry name" value="Nucleotide-diphossugar_trans"/>
</dbReference>
<accession>A0A1S8T941</accession>
<dbReference type="AlphaFoldDB" id="A0A1S8T941"/>
<keyword evidence="7 9" id="KW-0472">Membrane</keyword>
<evidence type="ECO:0000313" key="12">
    <source>
        <dbReference type="Proteomes" id="UP000190890"/>
    </source>
</evidence>
<name>A0A1S8T941_9CLOT</name>
<evidence type="ECO:0000313" key="11">
    <source>
        <dbReference type="EMBL" id="OOM74266.1"/>
    </source>
</evidence>
<keyword evidence="6 9" id="KW-1133">Transmembrane helix</keyword>
<evidence type="ECO:0000256" key="6">
    <source>
        <dbReference type="ARBA" id="ARBA00022989"/>
    </source>
</evidence>
<comment type="subcellular location">
    <subcellularLocation>
        <location evidence="1">Cell membrane</location>
        <topology evidence="1">Multi-pass membrane protein</topology>
    </subcellularLocation>
</comment>
<keyword evidence="3" id="KW-0328">Glycosyltransferase</keyword>
<dbReference type="STRING" id="29367.CLPUN_39710"/>
<gene>
    <name evidence="11" type="ORF">CLPUN_39710</name>
</gene>
<dbReference type="FunFam" id="3.90.550.10:FF:000079">
    <property type="entry name" value="Probable glycosyl transferase"/>
    <property type="match status" value="1"/>
</dbReference>
<feature type="transmembrane region" description="Helical" evidence="9">
    <location>
        <begin position="269"/>
        <end position="290"/>
    </location>
</feature>
<dbReference type="InterPro" id="IPR001173">
    <property type="entry name" value="Glyco_trans_2-like"/>
</dbReference>
<protein>
    <recommendedName>
        <fullName evidence="10">Glycosyltransferase 2-like domain-containing protein</fullName>
    </recommendedName>
</protein>
<keyword evidence="5 9" id="KW-0812">Transmembrane</keyword>
<dbReference type="Gene3D" id="3.90.550.10">
    <property type="entry name" value="Spore Coat Polysaccharide Biosynthesis Protein SpsA, Chain A"/>
    <property type="match status" value="1"/>
</dbReference>
<evidence type="ECO:0000256" key="9">
    <source>
        <dbReference type="SAM" id="Phobius"/>
    </source>
</evidence>
<dbReference type="CDD" id="cd04187">
    <property type="entry name" value="DPM1_like_bac"/>
    <property type="match status" value="1"/>
</dbReference>
<comment type="similarity">
    <text evidence="8">Belongs to the glycosyltransferase 2 family. GtrB subfamily.</text>
</comment>
<dbReference type="PANTHER" id="PTHR48090:SF1">
    <property type="entry name" value="PROPHAGE BACTOPRENOL GLUCOSYL TRANSFERASE HOMOLOG"/>
    <property type="match status" value="1"/>
</dbReference>
<evidence type="ECO:0000256" key="8">
    <source>
        <dbReference type="ARBA" id="ARBA00038152"/>
    </source>
</evidence>